<feature type="domain" description="Protein kinase" evidence="12">
    <location>
        <begin position="330"/>
        <end position="627"/>
    </location>
</feature>
<evidence type="ECO:0000256" key="2">
    <source>
        <dbReference type="ARBA" id="ARBA00022475"/>
    </source>
</evidence>
<evidence type="ECO:0000256" key="3">
    <source>
        <dbReference type="ARBA" id="ARBA00022692"/>
    </source>
</evidence>
<name>A0A6I9TH62_SESIN</name>
<dbReference type="InterPro" id="IPR000719">
    <property type="entry name" value="Prot_kinase_dom"/>
</dbReference>
<sequence length="645" mass="71035">MAFLLLLFLLFPCQSHAQQPYVNNKQLDCNQNDTTTLGFVCNGAFTSCPSYLTFRSTPTYNSPATIAYLLSADASQIASANNVSDVDLLPDDTLVVVPVNCSCSRNYYQHSASYILKHQGETYFTVANDTYQALTTCQAMEAQNPYNFRDLYPDLRLNVPLRCACPTPIQTASGFKYLLTYLIRQGNTYESIASAFSGAGADVQGILAANELTVNHLIFFFTPILVPLKTEPTKENINAVPSPPPSFSPPSLSTIPAAGQNNGSRKWVFIGVGVGAAVLVLFASVLAVWCFCYRHPRLPESPLPPPKLADESGDAGRPFSNWSVSSEGIRSAIETLTVYKFEDVDKATGSFAESNRINGSSVYHGFFKGDAAAVKIMKGDVSSEIDVLRQVKHSNIVTLSGFCLHQGITYLVYEYAEKGSLSKWLRPAKDAVDSERRLDWKQRVQVAYDVADALNYLHNFTNPPYIHKNLKSSNILLDGNLRAKVANFGLARILDTDDQTVMTRHVVGTYGYMAPEYIENGLVTPKLDVFAFGVVMLELLSGREPIANISNEKKGEGDQLLSESIDGVLDGENVRENLRVFMDPWLGEEYPLELAYSMAQLARSCVANNLDARPPLSEVFMALSKLLLSCLEWDPSHETSLSLSE</sequence>
<keyword evidence="7 10" id="KW-1133">Transmembrane helix</keyword>
<keyword evidence="6" id="KW-0067">ATP-binding</keyword>
<dbReference type="Pfam" id="PF23472">
    <property type="entry name" value="LysM2_CERK1_LYK3_4_5"/>
    <property type="match status" value="1"/>
</dbReference>
<evidence type="ECO:0000256" key="10">
    <source>
        <dbReference type="SAM" id="Phobius"/>
    </source>
</evidence>
<dbReference type="SUPFAM" id="SSF56112">
    <property type="entry name" value="Protein kinase-like (PK-like)"/>
    <property type="match status" value="1"/>
</dbReference>
<keyword evidence="4 11" id="KW-0732">Signal</keyword>
<dbReference type="InterPro" id="IPR056561">
    <property type="entry name" value="NFP_LYK_LysM1"/>
</dbReference>
<dbReference type="GO" id="GO:0004672">
    <property type="term" value="F:protein kinase activity"/>
    <property type="evidence" value="ECO:0007669"/>
    <property type="project" value="InterPro"/>
</dbReference>
<dbReference type="InterPro" id="IPR056562">
    <property type="entry name" value="LysM2_CERK1_LYK3_4_5"/>
</dbReference>
<dbReference type="Gene3D" id="1.10.510.10">
    <property type="entry name" value="Transferase(Phosphotransferase) domain 1"/>
    <property type="match status" value="1"/>
</dbReference>
<dbReference type="PANTHER" id="PTHR45927">
    <property type="entry name" value="LYSM-DOMAIN RECEPTOR-LIKE KINASE-RELATED"/>
    <property type="match status" value="1"/>
</dbReference>
<dbReference type="KEGG" id="sind:105165912"/>
<dbReference type="InterPro" id="IPR001245">
    <property type="entry name" value="Ser-Thr/Tyr_kinase_cat_dom"/>
</dbReference>
<dbReference type="Pfam" id="PF07714">
    <property type="entry name" value="PK_Tyr_Ser-Thr"/>
    <property type="match status" value="1"/>
</dbReference>
<evidence type="ECO:0000256" key="5">
    <source>
        <dbReference type="ARBA" id="ARBA00022741"/>
    </source>
</evidence>
<dbReference type="InterPro" id="IPR056563">
    <property type="entry name" value="LysM3_LYK4_5"/>
</dbReference>
<protein>
    <submittedName>
        <fullName evidence="14">Protein LYK5</fullName>
    </submittedName>
</protein>
<dbReference type="FunFam" id="1.10.510.10:FF:000468">
    <property type="entry name" value="PTI1-like tyrosine-protein kinase 3"/>
    <property type="match status" value="1"/>
</dbReference>
<dbReference type="Proteomes" id="UP000504604">
    <property type="component" value="Linkage group LG7"/>
</dbReference>
<dbReference type="GO" id="GO:0005886">
    <property type="term" value="C:plasma membrane"/>
    <property type="evidence" value="ECO:0007669"/>
    <property type="project" value="UniProtKB-SubCell"/>
</dbReference>
<keyword evidence="13" id="KW-1185">Reference proteome</keyword>
<keyword evidence="9" id="KW-1015">Disulfide bond</keyword>
<organism evidence="13 14">
    <name type="scientific">Sesamum indicum</name>
    <name type="common">Oriental sesame</name>
    <name type="synonym">Sesamum orientale</name>
    <dbReference type="NCBI Taxonomy" id="4182"/>
    <lineage>
        <taxon>Eukaryota</taxon>
        <taxon>Viridiplantae</taxon>
        <taxon>Streptophyta</taxon>
        <taxon>Embryophyta</taxon>
        <taxon>Tracheophyta</taxon>
        <taxon>Spermatophyta</taxon>
        <taxon>Magnoliopsida</taxon>
        <taxon>eudicotyledons</taxon>
        <taxon>Gunneridae</taxon>
        <taxon>Pentapetalae</taxon>
        <taxon>asterids</taxon>
        <taxon>lamiids</taxon>
        <taxon>Lamiales</taxon>
        <taxon>Pedaliaceae</taxon>
        <taxon>Sesamum</taxon>
    </lineage>
</organism>
<dbReference type="InterPro" id="IPR011009">
    <property type="entry name" value="Kinase-like_dom_sf"/>
</dbReference>
<dbReference type="OrthoDB" id="902693at2759"/>
<dbReference type="Gene3D" id="3.30.200.20">
    <property type="entry name" value="Phosphorylase Kinase, domain 1"/>
    <property type="match status" value="1"/>
</dbReference>
<feature type="chain" id="PRO_5026880988" evidence="11">
    <location>
        <begin position="18"/>
        <end position="645"/>
    </location>
</feature>
<dbReference type="Pfam" id="PF23446">
    <property type="entry name" value="LysM1_NFP_LYK"/>
    <property type="match status" value="1"/>
</dbReference>
<evidence type="ECO:0000256" key="8">
    <source>
        <dbReference type="ARBA" id="ARBA00023136"/>
    </source>
</evidence>
<keyword evidence="8 10" id="KW-0472">Membrane</keyword>
<evidence type="ECO:0000256" key="9">
    <source>
        <dbReference type="ARBA" id="ARBA00023157"/>
    </source>
</evidence>
<keyword evidence="2" id="KW-1003">Cell membrane</keyword>
<accession>A0A6I9TH62</accession>
<dbReference type="Pfam" id="PF23473">
    <property type="entry name" value="LysM3_LYK4_5"/>
    <property type="match status" value="1"/>
</dbReference>
<dbReference type="AlphaFoldDB" id="A0A6I9TH62"/>
<dbReference type="PANTHER" id="PTHR45927:SF6">
    <property type="entry name" value="PROTEIN LYK5"/>
    <property type="match status" value="1"/>
</dbReference>
<dbReference type="GO" id="GO:0005524">
    <property type="term" value="F:ATP binding"/>
    <property type="evidence" value="ECO:0007669"/>
    <property type="project" value="UniProtKB-KW"/>
</dbReference>
<evidence type="ECO:0000256" key="7">
    <source>
        <dbReference type="ARBA" id="ARBA00022989"/>
    </source>
</evidence>
<keyword evidence="5" id="KW-0547">Nucleotide-binding</keyword>
<dbReference type="Gramene" id="SIN_1004249.t">
    <property type="protein sequence ID" value="SIN_1004249.t.cds1"/>
    <property type="gene ID" value="SIN_1004249"/>
</dbReference>
<comment type="subcellular location">
    <subcellularLocation>
        <location evidence="1">Cell membrane</location>
        <topology evidence="1">Single-pass membrane protein</topology>
    </subcellularLocation>
</comment>
<evidence type="ECO:0000256" key="11">
    <source>
        <dbReference type="SAM" id="SignalP"/>
    </source>
</evidence>
<evidence type="ECO:0000313" key="14">
    <source>
        <dbReference type="RefSeq" id="XP_011083369.1"/>
    </source>
</evidence>
<keyword evidence="3 10" id="KW-0812">Transmembrane</keyword>
<gene>
    <name evidence="14" type="primary">LOC105165912</name>
</gene>
<proteinExistence type="predicted"/>
<dbReference type="PROSITE" id="PS50011">
    <property type="entry name" value="PROTEIN_KINASE_DOM"/>
    <property type="match status" value="1"/>
</dbReference>
<evidence type="ECO:0000256" key="6">
    <source>
        <dbReference type="ARBA" id="ARBA00022840"/>
    </source>
</evidence>
<dbReference type="RefSeq" id="XP_011083369.1">
    <property type="nucleotide sequence ID" value="XM_011085067.2"/>
</dbReference>
<dbReference type="GO" id="GO:0051707">
    <property type="term" value="P:response to other organism"/>
    <property type="evidence" value="ECO:0007669"/>
    <property type="project" value="UniProtKB-ARBA"/>
</dbReference>
<evidence type="ECO:0000256" key="4">
    <source>
        <dbReference type="ARBA" id="ARBA00022729"/>
    </source>
</evidence>
<evidence type="ECO:0000259" key="12">
    <source>
        <dbReference type="PROSITE" id="PS50011"/>
    </source>
</evidence>
<dbReference type="FunCoup" id="A0A6I9TH62">
    <property type="interactions" value="260"/>
</dbReference>
<dbReference type="GeneID" id="105165912"/>
<dbReference type="InterPro" id="IPR052611">
    <property type="entry name" value="Plant_RLK_LysM"/>
</dbReference>
<feature type="signal peptide" evidence="11">
    <location>
        <begin position="1"/>
        <end position="17"/>
    </location>
</feature>
<evidence type="ECO:0000256" key="1">
    <source>
        <dbReference type="ARBA" id="ARBA00004162"/>
    </source>
</evidence>
<reference evidence="14" key="1">
    <citation type="submission" date="2025-08" db="UniProtKB">
        <authorList>
            <consortium name="RefSeq"/>
        </authorList>
    </citation>
    <scope>IDENTIFICATION</scope>
</reference>
<evidence type="ECO:0000313" key="13">
    <source>
        <dbReference type="Proteomes" id="UP000504604"/>
    </source>
</evidence>
<dbReference type="InParanoid" id="A0A6I9TH62"/>
<feature type="transmembrane region" description="Helical" evidence="10">
    <location>
        <begin position="267"/>
        <end position="292"/>
    </location>
</feature>